<dbReference type="EMBL" id="BDIP01008622">
    <property type="protein sequence ID" value="GIQ91936.1"/>
    <property type="molecule type" value="Genomic_DNA"/>
</dbReference>
<dbReference type="Proteomes" id="UP000265618">
    <property type="component" value="Unassembled WGS sequence"/>
</dbReference>
<evidence type="ECO:0000313" key="1">
    <source>
        <dbReference type="EMBL" id="GIQ91936.1"/>
    </source>
</evidence>
<dbReference type="PROSITE" id="PS51257">
    <property type="entry name" value="PROKAR_LIPOPROTEIN"/>
    <property type="match status" value="1"/>
</dbReference>
<keyword evidence="2" id="KW-1185">Reference proteome</keyword>
<organism evidence="1 2">
    <name type="scientific">Kipferlia bialata</name>
    <dbReference type="NCBI Taxonomy" id="797122"/>
    <lineage>
        <taxon>Eukaryota</taxon>
        <taxon>Metamonada</taxon>
        <taxon>Carpediemonas-like organisms</taxon>
        <taxon>Kipferlia</taxon>
    </lineage>
</organism>
<proteinExistence type="predicted"/>
<gene>
    <name evidence="1" type="ORF">KIPB_015415</name>
</gene>
<accession>A0A9K3DAI6</accession>
<evidence type="ECO:0000313" key="2">
    <source>
        <dbReference type="Proteomes" id="UP000265618"/>
    </source>
</evidence>
<name>A0A9K3DAI6_9EUKA</name>
<sequence>MEKDMCGSSAHLCLLQAVSTPSPAFSSTTSCPGCVSSIVCGISKIVRPPLPSLPMPGRRQKETVHVWQRRDFDAWYQQCTVPAVAQAVRDNRESQSGRQ</sequence>
<reference evidence="1 2" key="1">
    <citation type="journal article" date="2018" name="PLoS ONE">
        <title>The draft genome of Kipferlia bialata reveals reductive genome evolution in fornicate parasites.</title>
        <authorList>
            <person name="Tanifuji G."/>
            <person name="Takabayashi S."/>
            <person name="Kume K."/>
            <person name="Takagi M."/>
            <person name="Nakayama T."/>
            <person name="Kamikawa R."/>
            <person name="Inagaki Y."/>
            <person name="Hashimoto T."/>
        </authorList>
    </citation>
    <scope>NUCLEOTIDE SEQUENCE [LARGE SCALE GENOMIC DNA]</scope>
    <source>
        <strain evidence="1">NY0173</strain>
    </source>
</reference>
<comment type="caution">
    <text evidence="1">The sequence shown here is derived from an EMBL/GenBank/DDBJ whole genome shotgun (WGS) entry which is preliminary data.</text>
</comment>
<protein>
    <submittedName>
        <fullName evidence="1">Uncharacterized protein</fullName>
    </submittedName>
</protein>
<feature type="non-terminal residue" evidence="1">
    <location>
        <position position="1"/>
    </location>
</feature>
<dbReference type="AlphaFoldDB" id="A0A9K3DAI6"/>